<accession>A0A2M8LFW3</accession>
<comment type="caution">
    <text evidence="5">The sequence shown here is derived from an EMBL/GenBank/DDBJ whole genome shotgun (WGS) entry which is preliminary data.</text>
</comment>
<dbReference type="InterPro" id="IPR006319">
    <property type="entry name" value="PEP_synth"/>
</dbReference>
<dbReference type="PANTHER" id="PTHR43030">
    <property type="entry name" value="PHOSPHOENOLPYRUVATE SYNTHASE"/>
    <property type="match status" value="1"/>
</dbReference>
<evidence type="ECO:0000256" key="3">
    <source>
        <dbReference type="ARBA" id="ARBA00022840"/>
    </source>
</evidence>
<dbReference type="InterPro" id="IPR036637">
    <property type="entry name" value="Phosphohistidine_dom_sf"/>
</dbReference>
<protein>
    <recommendedName>
        <fullName evidence="4">PEP-utilising enzyme mobile domain-containing protein</fullName>
    </recommendedName>
</protein>
<dbReference type="Pfam" id="PF00391">
    <property type="entry name" value="PEP-utilizers"/>
    <property type="match status" value="1"/>
</dbReference>
<dbReference type="GO" id="GO:0008986">
    <property type="term" value="F:pyruvate, water dikinase activity"/>
    <property type="evidence" value="ECO:0007669"/>
    <property type="project" value="InterPro"/>
</dbReference>
<gene>
    <name evidence="5" type="ORF">COV04_00365</name>
</gene>
<keyword evidence="2" id="KW-0547">Nucleotide-binding</keyword>
<proteinExistence type="inferred from homology"/>
<dbReference type="Proteomes" id="UP000231152">
    <property type="component" value="Unassembled WGS sequence"/>
</dbReference>
<dbReference type="PANTHER" id="PTHR43030:SF1">
    <property type="entry name" value="PHOSPHOENOLPYRUVATE SYNTHASE"/>
    <property type="match status" value="1"/>
</dbReference>
<comment type="similarity">
    <text evidence="1">Belongs to the PEP-utilizing enzyme family.</text>
</comment>
<keyword evidence="3" id="KW-0067">ATP-binding</keyword>
<dbReference type="InterPro" id="IPR008279">
    <property type="entry name" value="PEP-util_enz_mobile_dom"/>
</dbReference>
<evidence type="ECO:0000259" key="4">
    <source>
        <dbReference type="Pfam" id="PF00391"/>
    </source>
</evidence>
<evidence type="ECO:0000313" key="5">
    <source>
        <dbReference type="EMBL" id="PJE76315.1"/>
    </source>
</evidence>
<dbReference type="SUPFAM" id="SSF52009">
    <property type="entry name" value="Phosphohistidine domain"/>
    <property type="match status" value="1"/>
</dbReference>
<dbReference type="EMBL" id="PFET01000001">
    <property type="protein sequence ID" value="PJE76315.1"/>
    <property type="molecule type" value="Genomic_DNA"/>
</dbReference>
<feature type="domain" description="PEP-utilising enzyme mobile" evidence="4">
    <location>
        <begin position="70"/>
        <end position="110"/>
    </location>
</feature>
<dbReference type="Gene3D" id="3.50.30.10">
    <property type="entry name" value="Phosphohistidine domain"/>
    <property type="match status" value="1"/>
</dbReference>
<dbReference type="AlphaFoldDB" id="A0A2M8LFW3"/>
<evidence type="ECO:0000256" key="2">
    <source>
        <dbReference type="ARBA" id="ARBA00022741"/>
    </source>
</evidence>
<name>A0A2M8LFW3_9BACT</name>
<organism evidence="5 6">
    <name type="scientific">Candidatus Uhrbacteria bacterium CG10_big_fil_rev_8_21_14_0_10_48_11</name>
    <dbReference type="NCBI Taxonomy" id="1975037"/>
    <lineage>
        <taxon>Bacteria</taxon>
        <taxon>Candidatus Uhriibacteriota</taxon>
    </lineage>
</organism>
<evidence type="ECO:0000256" key="1">
    <source>
        <dbReference type="ARBA" id="ARBA00007837"/>
    </source>
</evidence>
<sequence>MQKAYVWVSGKEKIAEFYGQRAEVVFKIYNPKVYQNTKIIKGLVVSKGSGHIEGRVKIITNPFTDGKKTKQGDILVSIATTPDIVSAMRKAGAIVTNVGDITSHAAIVSR</sequence>
<dbReference type="GO" id="GO:0005524">
    <property type="term" value="F:ATP binding"/>
    <property type="evidence" value="ECO:0007669"/>
    <property type="project" value="UniProtKB-KW"/>
</dbReference>
<evidence type="ECO:0000313" key="6">
    <source>
        <dbReference type="Proteomes" id="UP000231152"/>
    </source>
</evidence>
<reference evidence="5 6" key="1">
    <citation type="submission" date="2017-09" db="EMBL/GenBank/DDBJ databases">
        <title>Depth-based differentiation of microbial function through sediment-hosted aquifers and enrichment of novel symbionts in the deep terrestrial subsurface.</title>
        <authorList>
            <person name="Probst A.J."/>
            <person name="Ladd B."/>
            <person name="Jarett J.K."/>
            <person name="Geller-Mcgrath D.E."/>
            <person name="Sieber C.M."/>
            <person name="Emerson J.B."/>
            <person name="Anantharaman K."/>
            <person name="Thomas B.C."/>
            <person name="Malmstrom R."/>
            <person name="Stieglmeier M."/>
            <person name="Klingl A."/>
            <person name="Woyke T."/>
            <person name="Ryan C.M."/>
            <person name="Banfield J.F."/>
        </authorList>
    </citation>
    <scope>NUCLEOTIDE SEQUENCE [LARGE SCALE GENOMIC DNA]</scope>
    <source>
        <strain evidence="5">CG10_big_fil_rev_8_21_14_0_10_48_11</strain>
    </source>
</reference>